<dbReference type="EMBL" id="BOPV01000001">
    <property type="protein sequence ID" value="GIL39719.1"/>
    <property type="molecule type" value="Genomic_DNA"/>
</dbReference>
<dbReference type="PROSITE" id="PS52016">
    <property type="entry name" value="TONB_DEPENDENT_REC_3"/>
    <property type="match status" value="1"/>
</dbReference>
<keyword evidence="3 9" id="KW-1134">Transmembrane beta strand</keyword>
<dbReference type="InterPro" id="IPR039426">
    <property type="entry name" value="TonB-dep_rcpt-like"/>
</dbReference>
<keyword evidence="2 9" id="KW-0813">Transport</keyword>
<evidence type="ECO:0000256" key="9">
    <source>
        <dbReference type="PROSITE-ProRule" id="PRU01360"/>
    </source>
</evidence>
<keyword evidence="7 9" id="KW-0472">Membrane</keyword>
<comment type="caution">
    <text evidence="16">The sequence shown here is derived from an EMBL/GenBank/DDBJ whole genome shotgun (WGS) entry which is preliminary data.</text>
</comment>
<proteinExistence type="inferred from homology"/>
<evidence type="ECO:0000256" key="7">
    <source>
        <dbReference type="ARBA" id="ARBA00023136"/>
    </source>
</evidence>
<evidence type="ECO:0000313" key="16">
    <source>
        <dbReference type="EMBL" id="GIL39719.1"/>
    </source>
</evidence>
<evidence type="ECO:0000256" key="3">
    <source>
        <dbReference type="ARBA" id="ARBA00022452"/>
    </source>
</evidence>
<comment type="similarity">
    <text evidence="9 11">Belongs to the TonB-dependent receptor family.</text>
</comment>
<dbReference type="Gene3D" id="2.40.170.20">
    <property type="entry name" value="TonB-dependent receptor, beta-barrel domain"/>
    <property type="match status" value="1"/>
</dbReference>
<dbReference type="PANTHER" id="PTHR47234:SF2">
    <property type="entry name" value="TONB-DEPENDENT RECEPTOR"/>
    <property type="match status" value="1"/>
</dbReference>
<accession>A0A8S8XDB3</accession>
<evidence type="ECO:0000256" key="1">
    <source>
        <dbReference type="ARBA" id="ARBA00004571"/>
    </source>
</evidence>
<evidence type="ECO:0000313" key="17">
    <source>
        <dbReference type="Proteomes" id="UP000681075"/>
    </source>
</evidence>
<gene>
    <name evidence="16" type="ORF">TMPK1_19560</name>
</gene>
<feature type="signal peptide" evidence="13">
    <location>
        <begin position="1"/>
        <end position="23"/>
    </location>
</feature>
<dbReference type="InterPro" id="IPR010917">
    <property type="entry name" value="TonB_rcpt_CS"/>
</dbReference>
<evidence type="ECO:0000256" key="12">
    <source>
        <dbReference type="SAM" id="MobiDB-lite"/>
    </source>
</evidence>
<feature type="short sequence motif" description="TonB C-terminal box" evidence="10">
    <location>
        <begin position="988"/>
        <end position="1005"/>
    </location>
</feature>
<keyword evidence="6 11" id="KW-0798">TonB box</keyword>
<dbReference type="PROSITE" id="PS01156">
    <property type="entry name" value="TONB_DEPENDENT_REC_2"/>
    <property type="match status" value="1"/>
</dbReference>
<evidence type="ECO:0000256" key="2">
    <source>
        <dbReference type="ARBA" id="ARBA00022448"/>
    </source>
</evidence>
<dbReference type="InterPro" id="IPR000531">
    <property type="entry name" value="Beta-barrel_TonB"/>
</dbReference>
<keyword evidence="16" id="KW-0675">Receptor</keyword>
<evidence type="ECO:0000259" key="14">
    <source>
        <dbReference type="Pfam" id="PF00593"/>
    </source>
</evidence>
<dbReference type="PANTHER" id="PTHR47234">
    <property type="match status" value="1"/>
</dbReference>
<keyword evidence="5 13" id="KW-0732">Signal</keyword>
<dbReference type="RefSeq" id="WP_420242831.1">
    <property type="nucleotide sequence ID" value="NZ_BOPV01000001.1"/>
</dbReference>
<dbReference type="SUPFAM" id="SSF56935">
    <property type="entry name" value="Porins"/>
    <property type="match status" value="1"/>
</dbReference>
<feature type="compositionally biased region" description="Polar residues" evidence="12">
    <location>
        <begin position="370"/>
        <end position="390"/>
    </location>
</feature>
<reference evidence="16" key="1">
    <citation type="submission" date="2021-02" db="EMBL/GenBank/DDBJ databases">
        <title>Genome sequence of Rhodospirillales sp. strain TMPK1 isolated from soil.</title>
        <authorList>
            <person name="Nakai R."/>
            <person name="Kusada H."/>
            <person name="Tamaki H."/>
        </authorList>
    </citation>
    <scope>NUCLEOTIDE SEQUENCE</scope>
    <source>
        <strain evidence="16">TMPK1</strain>
    </source>
</reference>
<evidence type="ECO:0000256" key="4">
    <source>
        <dbReference type="ARBA" id="ARBA00022692"/>
    </source>
</evidence>
<evidence type="ECO:0000256" key="10">
    <source>
        <dbReference type="PROSITE-ProRule" id="PRU10144"/>
    </source>
</evidence>
<evidence type="ECO:0000256" key="5">
    <source>
        <dbReference type="ARBA" id="ARBA00022729"/>
    </source>
</evidence>
<dbReference type="Gene3D" id="2.170.130.10">
    <property type="entry name" value="TonB-dependent receptor, plug domain"/>
    <property type="match status" value="1"/>
</dbReference>
<feature type="region of interest" description="Disordered" evidence="12">
    <location>
        <begin position="370"/>
        <end position="402"/>
    </location>
</feature>
<keyword evidence="8 9" id="KW-0998">Cell outer membrane</keyword>
<dbReference type="InterPro" id="IPR037066">
    <property type="entry name" value="Plug_dom_sf"/>
</dbReference>
<comment type="subcellular location">
    <subcellularLocation>
        <location evidence="1 9">Cell outer membrane</location>
        <topology evidence="1 9">Multi-pass membrane protein</topology>
    </subcellularLocation>
</comment>
<dbReference type="InterPro" id="IPR036942">
    <property type="entry name" value="Beta-barrel_TonB_sf"/>
</dbReference>
<organism evidence="16 17">
    <name type="scientific">Roseiterribacter gracilis</name>
    <dbReference type="NCBI Taxonomy" id="2812848"/>
    <lineage>
        <taxon>Bacteria</taxon>
        <taxon>Pseudomonadati</taxon>
        <taxon>Pseudomonadota</taxon>
        <taxon>Alphaproteobacteria</taxon>
        <taxon>Rhodospirillales</taxon>
        <taxon>Roseiterribacteraceae</taxon>
        <taxon>Roseiterribacter</taxon>
    </lineage>
</organism>
<keyword evidence="17" id="KW-1185">Reference proteome</keyword>
<feature type="domain" description="TonB-dependent receptor plug" evidence="15">
    <location>
        <begin position="45"/>
        <end position="164"/>
    </location>
</feature>
<evidence type="ECO:0000256" key="8">
    <source>
        <dbReference type="ARBA" id="ARBA00023237"/>
    </source>
</evidence>
<feature type="domain" description="TonB-dependent receptor-like beta-barrel" evidence="14">
    <location>
        <begin position="424"/>
        <end position="956"/>
    </location>
</feature>
<evidence type="ECO:0000259" key="15">
    <source>
        <dbReference type="Pfam" id="PF07715"/>
    </source>
</evidence>
<dbReference type="Proteomes" id="UP000681075">
    <property type="component" value="Unassembled WGS sequence"/>
</dbReference>
<dbReference type="GO" id="GO:0009279">
    <property type="term" value="C:cell outer membrane"/>
    <property type="evidence" value="ECO:0007669"/>
    <property type="project" value="UniProtKB-SubCell"/>
</dbReference>
<dbReference type="AlphaFoldDB" id="A0A8S8XDB3"/>
<dbReference type="Pfam" id="PF07715">
    <property type="entry name" value="Plug"/>
    <property type="match status" value="1"/>
</dbReference>
<sequence length="1005" mass="107004">MSLRALLAIGISPLALAPFAAQAQQAPGQEEIIVTGSRIARPNLTQPNPVQVVNAETIQSLGITSTIDIVNQLPQTQNNLTLSTSNRFVNGAGVSFANLRGLGEYRTLTLVDGKRHVGSLSGRNGSGGTSLVDLNQIPPTLIDRVEVVTGGASAVYGADAIAGVINVILKKNYEGAEITSQVKTSEHGGYHEFNTNGIFGINVGGGRGNITFGFDYNNDKGLFGRDRDFATQNITLTPNPLNGNSNDGIFDRVSLRPTVSSVVAASGAPVIKTALSGPGSQLTVTFKPDGSGIIPFNRGFLLNRPTPGSTTSFGDATAIGGDGAETSQYLTLRTPNLRTVANTLINYQLAENLGFVKTVNFFADVKYSNSRGSSESTPFTNGTGASPTGNGTDGISGTGSLRARADNPFLPADARAALAAAGITGAGTFDFTRLNNDWSGQREFKYEYAVFRSVTGLNGELANGWKYEGYYNYGRNETTLTNKDRVTARLNQQIDAAVDPATGNIVCRDPAAQAAGCVPINPFKVGPLSAAQFNYANVLTKEISVLVQESAGANLTGDIFKYRTPFSGTVAPLSFAAGVEWRREASRDNSDFLQQQGTGFIFGNSLTGPVGSYTSREAYLELGVPVLRDLPFAKAVDLDLAYRYSKYSITGSANTWNARVAWAVNDDVKIRGGVARAVRSPNIDDLFSPPADNFLAVVDVCSVENIGGAPNRAANCRANGIPVGFDSRGSQAPSVRTGGNLNLKPEIGSTFTAGVVLTPTFVPGLNITADYWWVRITKGQSALTAASIISNCYDQGVAASCALLERRPGANPLLFRVNGTVQNIGKELTRGVDLGISYSFGLDRVGLKNYGDMTVGFDGSWNPENVIIQNPVDLSSKLYRGGTVGYPHLKGAFRAVWDWDALSVTWQSRFVGESEMFPNAPNEVADFDRIPTFWYHDVSAKYRWRNLTFFGGINNLADKKPPQFAFLFQGSYQGGAFSTFPVTTGGGGSYDAIGRAFFAGATIKF</sequence>
<evidence type="ECO:0000256" key="11">
    <source>
        <dbReference type="RuleBase" id="RU003357"/>
    </source>
</evidence>
<keyword evidence="4 9" id="KW-0812">Transmembrane</keyword>
<dbReference type="InterPro" id="IPR012910">
    <property type="entry name" value="Plug_dom"/>
</dbReference>
<protein>
    <submittedName>
        <fullName evidence="16">TonB-dependent receptor</fullName>
    </submittedName>
</protein>
<dbReference type="Pfam" id="PF00593">
    <property type="entry name" value="TonB_dep_Rec_b-barrel"/>
    <property type="match status" value="1"/>
</dbReference>
<feature type="chain" id="PRO_5035758606" evidence="13">
    <location>
        <begin position="24"/>
        <end position="1005"/>
    </location>
</feature>
<evidence type="ECO:0000256" key="13">
    <source>
        <dbReference type="SAM" id="SignalP"/>
    </source>
</evidence>
<name>A0A8S8XDB3_9PROT</name>
<evidence type="ECO:0000256" key="6">
    <source>
        <dbReference type="ARBA" id="ARBA00023077"/>
    </source>
</evidence>